<accession>A0A731V0F4</accession>
<dbReference type="EMBL" id="DAASBB010000045">
    <property type="protein sequence ID" value="HAE4776174.1"/>
    <property type="molecule type" value="Genomic_DNA"/>
</dbReference>
<proteinExistence type="predicted"/>
<gene>
    <name evidence="1" type="ORF">G4H14_004536</name>
</gene>
<organism evidence="1">
    <name type="scientific">Salmonella enterica subsp. enterica serovar Poona</name>
    <dbReference type="NCBI Taxonomy" id="436295"/>
    <lineage>
        <taxon>Bacteria</taxon>
        <taxon>Pseudomonadati</taxon>
        <taxon>Pseudomonadota</taxon>
        <taxon>Gammaproteobacteria</taxon>
        <taxon>Enterobacterales</taxon>
        <taxon>Enterobacteriaceae</taxon>
        <taxon>Salmonella</taxon>
    </lineage>
</organism>
<name>A0A731V0F4_SALET</name>
<reference evidence="1" key="1">
    <citation type="journal article" date="2018" name="Genome Biol.">
        <title>SKESA: strategic k-mer extension for scrupulous assemblies.</title>
        <authorList>
            <person name="Souvorov A."/>
            <person name="Agarwala R."/>
            <person name="Lipman D.J."/>
        </authorList>
    </citation>
    <scope>NUCLEOTIDE SEQUENCE</scope>
    <source>
        <strain evidence="1">M255</strain>
    </source>
</reference>
<evidence type="ECO:0000313" key="1">
    <source>
        <dbReference type="EMBL" id="HAE4776174.1"/>
    </source>
</evidence>
<comment type="caution">
    <text evidence="1">The sequence shown here is derived from an EMBL/GenBank/DDBJ whole genome shotgun (WGS) entry which is preliminary data.</text>
</comment>
<reference evidence="1" key="2">
    <citation type="submission" date="2018-07" db="EMBL/GenBank/DDBJ databases">
        <authorList>
            <consortium name="NCBI Pathogen Detection Project"/>
        </authorList>
    </citation>
    <scope>NUCLEOTIDE SEQUENCE</scope>
    <source>
        <strain evidence="1">M255</strain>
    </source>
</reference>
<dbReference type="AlphaFoldDB" id="A0A731V0F4"/>
<sequence length="52" mass="5761">MRMPALCRCVAYGYAVHIWFTHFSTADPKKGIAGTEVTRTICYYLPCTAGMG</sequence>
<protein>
    <submittedName>
        <fullName evidence="1">Uncharacterized protein</fullName>
    </submittedName>
</protein>